<evidence type="ECO:0000256" key="2">
    <source>
        <dbReference type="ARBA" id="ARBA00023002"/>
    </source>
</evidence>
<dbReference type="PRINTS" id="PR00080">
    <property type="entry name" value="SDRFAMILY"/>
</dbReference>
<dbReference type="PANTHER" id="PTHR42901">
    <property type="entry name" value="ALCOHOL DEHYDROGENASE"/>
    <property type="match status" value="1"/>
</dbReference>
<dbReference type="EMBL" id="BAABHQ010000007">
    <property type="protein sequence ID" value="GAA4877293.1"/>
    <property type="molecule type" value="Genomic_DNA"/>
</dbReference>
<dbReference type="InterPro" id="IPR020904">
    <property type="entry name" value="Sc_DH/Rdtase_CS"/>
</dbReference>
<protein>
    <submittedName>
        <fullName evidence="4">SDR family oxidoreductase</fullName>
    </submittedName>
</protein>
<dbReference type="InterPro" id="IPR002347">
    <property type="entry name" value="SDR_fam"/>
</dbReference>
<dbReference type="PRINTS" id="PR00081">
    <property type="entry name" value="GDHRDH"/>
</dbReference>
<keyword evidence="2" id="KW-0560">Oxidoreductase</keyword>
<dbReference type="NCBIfam" id="NF006776">
    <property type="entry name" value="PRK09291.1"/>
    <property type="match status" value="1"/>
</dbReference>
<dbReference type="CDD" id="cd05374">
    <property type="entry name" value="17beta-HSD-like_SDR_c"/>
    <property type="match status" value="1"/>
</dbReference>
<comment type="similarity">
    <text evidence="1 3">Belongs to the short-chain dehydrogenases/reductases (SDR) family.</text>
</comment>
<evidence type="ECO:0000256" key="3">
    <source>
        <dbReference type="RuleBase" id="RU000363"/>
    </source>
</evidence>
<organism evidence="4 5">
    <name type="scientific">Actinomycetospora straminea</name>
    <dbReference type="NCBI Taxonomy" id="663607"/>
    <lineage>
        <taxon>Bacteria</taxon>
        <taxon>Bacillati</taxon>
        <taxon>Actinomycetota</taxon>
        <taxon>Actinomycetes</taxon>
        <taxon>Pseudonocardiales</taxon>
        <taxon>Pseudonocardiaceae</taxon>
        <taxon>Actinomycetospora</taxon>
    </lineage>
</organism>
<dbReference type="SUPFAM" id="SSF51735">
    <property type="entry name" value="NAD(P)-binding Rossmann-fold domains"/>
    <property type="match status" value="1"/>
</dbReference>
<name>A0ABP9EFD9_9PSEU</name>
<evidence type="ECO:0000256" key="1">
    <source>
        <dbReference type="ARBA" id="ARBA00006484"/>
    </source>
</evidence>
<reference evidence="5" key="1">
    <citation type="journal article" date="2019" name="Int. J. Syst. Evol. Microbiol.">
        <title>The Global Catalogue of Microorganisms (GCM) 10K type strain sequencing project: providing services to taxonomists for standard genome sequencing and annotation.</title>
        <authorList>
            <consortium name="The Broad Institute Genomics Platform"/>
            <consortium name="The Broad Institute Genome Sequencing Center for Infectious Disease"/>
            <person name="Wu L."/>
            <person name="Ma J."/>
        </authorList>
    </citation>
    <scope>NUCLEOTIDE SEQUENCE [LARGE SCALE GENOMIC DNA]</scope>
    <source>
        <strain evidence="5">JCM 17983</strain>
    </source>
</reference>
<evidence type="ECO:0000313" key="4">
    <source>
        <dbReference type="EMBL" id="GAA4877293.1"/>
    </source>
</evidence>
<dbReference type="Gene3D" id="3.40.50.720">
    <property type="entry name" value="NAD(P)-binding Rossmann-like Domain"/>
    <property type="match status" value="1"/>
</dbReference>
<dbReference type="InterPro" id="IPR036291">
    <property type="entry name" value="NAD(P)-bd_dom_sf"/>
</dbReference>
<evidence type="ECO:0000313" key="5">
    <source>
        <dbReference type="Proteomes" id="UP001500457"/>
    </source>
</evidence>
<dbReference type="Proteomes" id="UP001500457">
    <property type="component" value="Unassembled WGS sequence"/>
</dbReference>
<dbReference type="PROSITE" id="PS00061">
    <property type="entry name" value="ADH_SHORT"/>
    <property type="match status" value="1"/>
</dbReference>
<comment type="caution">
    <text evidence="4">The sequence shown here is derived from an EMBL/GenBank/DDBJ whole genome shotgun (WGS) entry which is preliminary data.</text>
</comment>
<dbReference type="RefSeq" id="WP_274234235.1">
    <property type="nucleotide sequence ID" value="NZ_BAABHQ010000007.1"/>
</dbReference>
<keyword evidence="5" id="KW-1185">Reference proteome</keyword>
<dbReference type="Pfam" id="PF00106">
    <property type="entry name" value="adh_short"/>
    <property type="match status" value="1"/>
</dbReference>
<proteinExistence type="inferred from homology"/>
<accession>A0ABP9EFD9</accession>
<gene>
    <name evidence="4" type="ORF">GCM10023203_29560</name>
</gene>
<sequence>MPRNILITGAGSGFGRGAALELAGRGHAVTAGVQIAPQATDLRTAAQEHHVELDVVVLDITDADDRRAVLDRDVDVLVNNAGILESGPVAEIPMHRVRRNYETNVFGTLAMCQGVAPRMVARGSGKIINVTSMGGLVTVPFAAVYTSTKHALESLTEGLRSELSGTGVDVCTVNPGLYGTGFNDRGAETMLRWFDPSTSLSRPGLLAAANGGLADQLDPQAVVDVLVRLAEEDTSPFRTVVPAEIVPWIQALQDRAWTAGTGDALFLAPQEFA</sequence>
<dbReference type="PANTHER" id="PTHR42901:SF1">
    <property type="entry name" value="ALCOHOL DEHYDROGENASE"/>
    <property type="match status" value="1"/>
</dbReference>